<evidence type="ECO:0000256" key="1">
    <source>
        <dbReference type="SAM" id="MobiDB-lite"/>
    </source>
</evidence>
<protein>
    <submittedName>
        <fullName evidence="4">GerMN domain-containing protein</fullName>
    </submittedName>
</protein>
<feature type="domain" description="GerMN" evidence="3">
    <location>
        <begin position="45"/>
        <end position="131"/>
    </location>
</feature>
<name>A0ABV8TF08_9ACTN</name>
<reference evidence="5" key="1">
    <citation type="journal article" date="2019" name="Int. J. Syst. Evol. Microbiol.">
        <title>The Global Catalogue of Microorganisms (GCM) 10K type strain sequencing project: providing services to taxonomists for standard genome sequencing and annotation.</title>
        <authorList>
            <consortium name="The Broad Institute Genomics Platform"/>
            <consortium name="The Broad Institute Genome Sequencing Center for Infectious Disease"/>
            <person name="Wu L."/>
            <person name="Ma J."/>
        </authorList>
    </citation>
    <scope>NUCLEOTIDE SEQUENCE [LARGE SCALE GENOMIC DNA]</scope>
    <source>
        <strain evidence="5">PCU 347</strain>
    </source>
</reference>
<feature type="chain" id="PRO_5046280428" evidence="2">
    <location>
        <begin position="22"/>
        <end position="202"/>
    </location>
</feature>
<dbReference type="InterPro" id="IPR019606">
    <property type="entry name" value="GerMN"/>
</dbReference>
<evidence type="ECO:0000313" key="5">
    <source>
        <dbReference type="Proteomes" id="UP001595824"/>
    </source>
</evidence>
<gene>
    <name evidence="4" type="ORF">ACFPC0_15885</name>
</gene>
<accession>A0ABV8TF08</accession>
<evidence type="ECO:0000259" key="3">
    <source>
        <dbReference type="Pfam" id="PF10646"/>
    </source>
</evidence>
<keyword evidence="5" id="KW-1185">Reference proteome</keyword>
<dbReference type="Proteomes" id="UP001595824">
    <property type="component" value="Unassembled WGS sequence"/>
</dbReference>
<feature type="compositionally biased region" description="Low complexity" evidence="1">
    <location>
        <begin position="143"/>
        <end position="157"/>
    </location>
</feature>
<evidence type="ECO:0000256" key="2">
    <source>
        <dbReference type="SAM" id="SignalP"/>
    </source>
</evidence>
<comment type="caution">
    <text evidence="4">The sequence shown here is derived from an EMBL/GenBank/DDBJ whole genome shotgun (WGS) entry which is preliminary data.</text>
</comment>
<keyword evidence="2" id="KW-0732">Signal</keyword>
<dbReference type="PROSITE" id="PS51257">
    <property type="entry name" value="PROKAR_LIPOPROTEIN"/>
    <property type="match status" value="1"/>
</dbReference>
<dbReference type="EMBL" id="JBHSDP010000015">
    <property type="protein sequence ID" value="MFC4329264.1"/>
    <property type="molecule type" value="Genomic_DNA"/>
</dbReference>
<proteinExistence type="predicted"/>
<feature type="region of interest" description="Disordered" evidence="1">
    <location>
        <begin position="140"/>
        <end position="202"/>
    </location>
</feature>
<sequence>MRRAPRTAAAAALTGALLALAGCGVPTSGVIDAGTPAVGVPARITLYFVADGTLRPVPRRLPKGIGDPVEGAVRLLLAGPVGDEARKLTTALPALPGRAAVTVAEGTVTVRFPAGVERLDTTAMEQLTCTAVHALHWSGADASPSPGSGEPSPGLPHSVPPGADGGMSTAPPRQPGPQPHVSVRAVGEGWATARPDTVCPPG</sequence>
<organism evidence="4 5">
    <name type="scientific">Streptomyces andamanensis</name>
    <dbReference type="NCBI Taxonomy" id="1565035"/>
    <lineage>
        <taxon>Bacteria</taxon>
        <taxon>Bacillati</taxon>
        <taxon>Actinomycetota</taxon>
        <taxon>Actinomycetes</taxon>
        <taxon>Kitasatosporales</taxon>
        <taxon>Streptomycetaceae</taxon>
        <taxon>Streptomyces</taxon>
    </lineage>
</organism>
<feature type="signal peptide" evidence="2">
    <location>
        <begin position="1"/>
        <end position="21"/>
    </location>
</feature>
<dbReference type="Pfam" id="PF10646">
    <property type="entry name" value="Germane"/>
    <property type="match status" value="1"/>
</dbReference>
<dbReference type="RefSeq" id="WP_381739714.1">
    <property type="nucleotide sequence ID" value="NZ_JBHSDP010000015.1"/>
</dbReference>
<evidence type="ECO:0000313" key="4">
    <source>
        <dbReference type="EMBL" id="MFC4329264.1"/>
    </source>
</evidence>